<dbReference type="Proteomes" id="UP000095300">
    <property type="component" value="Unassembled WGS sequence"/>
</dbReference>
<evidence type="ECO:0000256" key="3">
    <source>
        <dbReference type="ARBA" id="ARBA00022606"/>
    </source>
</evidence>
<evidence type="ECO:0000256" key="9">
    <source>
        <dbReference type="ARBA" id="ARBA00023224"/>
    </source>
</evidence>
<sequence length="408" mass="48024">MAQRYYTLDEFLLRLLPSQRYTRIICLDFFRENRAMDFRYKSLVTLYVAVAVTLIDFVCNVIKISLYIREQRLQEAKQIAAVWSIESLCLVRGISLVLKQRNMLELTNDLDKIFPRDSEQQLRMNCAKFARYLDVRFRIVGLYTLVGVTVFIGTPLLKYLLYYDASSGQVIPDEYHQHASWYPYHLKDNPRTYPYVYVYEGFNTICSINLVFAWDHIYTVSVAEFLMHFDFVNSELANLDARESLHQGKRRRKFFSRLLGIIQYHQHVLKLGDKFCNAFNLSLFFTNLVSAASICFHVYLIANSDDYLSIILFSFPCLVQVAFAFDNCYQGTRIAVATSETANVIFGHNWYEGSVEYRKITYQMLQFASRPFTLSGYNLFRIDMVHFRMSMMIAYRMFTFLQARGERN</sequence>
<keyword evidence="5 10" id="KW-0552">Olfaction</keyword>
<feature type="transmembrane region" description="Helical" evidence="10">
    <location>
        <begin position="46"/>
        <end position="68"/>
    </location>
</feature>
<dbReference type="OrthoDB" id="6765072at2759"/>
<dbReference type="Pfam" id="PF02949">
    <property type="entry name" value="7tm_6"/>
    <property type="match status" value="1"/>
</dbReference>
<keyword evidence="8 10" id="KW-0675">Receptor</keyword>
<name>A0A1I8NXF6_STOCA</name>
<comment type="caution">
    <text evidence="10">Lacks conserved residue(s) required for the propagation of feature annotation.</text>
</comment>
<evidence type="ECO:0000256" key="2">
    <source>
        <dbReference type="ARBA" id="ARBA00022475"/>
    </source>
</evidence>
<reference evidence="11" key="1">
    <citation type="submission" date="2020-05" db="UniProtKB">
        <authorList>
            <consortium name="EnsemblMetazoa"/>
        </authorList>
    </citation>
    <scope>IDENTIFICATION</scope>
    <source>
        <strain evidence="11">USDA</strain>
    </source>
</reference>
<evidence type="ECO:0000256" key="10">
    <source>
        <dbReference type="RuleBase" id="RU351113"/>
    </source>
</evidence>
<evidence type="ECO:0000256" key="5">
    <source>
        <dbReference type="ARBA" id="ARBA00022725"/>
    </source>
</evidence>
<dbReference type="GO" id="GO:0005549">
    <property type="term" value="F:odorant binding"/>
    <property type="evidence" value="ECO:0007669"/>
    <property type="project" value="InterPro"/>
</dbReference>
<dbReference type="EnsemblMetazoa" id="SCAU002896-RA">
    <property type="protein sequence ID" value="SCAU002896-PA"/>
    <property type="gene ID" value="SCAU002896"/>
</dbReference>
<keyword evidence="9 10" id="KW-0807">Transducer</keyword>
<dbReference type="PANTHER" id="PTHR21137">
    <property type="entry name" value="ODORANT RECEPTOR"/>
    <property type="match status" value="1"/>
</dbReference>
<dbReference type="STRING" id="35570.A0A1I8NXF6"/>
<keyword evidence="2" id="KW-1003">Cell membrane</keyword>
<evidence type="ECO:0000256" key="4">
    <source>
        <dbReference type="ARBA" id="ARBA00022692"/>
    </source>
</evidence>
<comment type="similarity">
    <text evidence="10">Belongs to the insect chemoreceptor superfamily. Heteromeric odorant receptor channel (TC 1.A.69) family.</text>
</comment>
<dbReference type="GO" id="GO:0005886">
    <property type="term" value="C:plasma membrane"/>
    <property type="evidence" value="ECO:0007669"/>
    <property type="project" value="UniProtKB-SubCell"/>
</dbReference>
<dbReference type="PANTHER" id="PTHR21137:SF35">
    <property type="entry name" value="ODORANT RECEPTOR 19A-RELATED"/>
    <property type="match status" value="1"/>
</dbReference>
<dbReference type="GO" id="GO:0004984">
    <property type="term" value="F:olfactory receptor activity"/>
    <property type="evidence" value="ECO:0007669"/>
    <property type="project" value="InterPro"/>
</dbReference>
<feature type="transmembrane region" description="Helical" evidence="10">
    <location>
        <begin position="140"/>
        <end position="161"/>
    </location>
</feature>
<dbReference type="InterPro" id="IPR004117">
    <property type="entry name" value="7tm6_olfct_rcpt"/>
</dbReference>
<feature type="transmembrane region" description="Helical" evidence="10">
    <location>
        <begin position="307"/>
        <end position="325"/>
    </location>
</feature>
<keyword evidence="6 10" id="KW-1133">Transmembrane helix</keyword>
<dbReference type="GO" id="GO:0007165">
    <property type="term" value="P:signal transduction"/>
    <property type="evidence" value="ECO:0007669"/>
    <property type="project" value="UniProtKB-KW"/>
</dbReference>
<keyword evidence="12" id="KW-1185">Reference proteome</keyword>
<proteinExistence type="inferred from homology"/>
<comment type="subcellular location">
    <subcellularLocation>
        <location evidence="1 10">Cell membrane</location>
        <topology evidence="1 10">Multi-pass membrane protein</topology>
    </subcellularLocation>
</comment>
<keyword evidence="3 10" id="KW-0716">Sensory transduction</keyword>
<accession>A0A1I8NXF6</accession>
<evidence type="ECO:0000313" key="11">
    <source>
        <dbReference type="EnsemblMetazoa" id="SCAU002896-PA"/>
    </source>
</evidence>
<keyword evidence="7 10" id="KW-0472">Membrane</keyword>
<evidence type="ECO:0000256" key="8">
    <source>
        <dbReference type="ARBA" id="ARBA00023170"/>
    </source>
</evidence>
<evidence type="ECO:0000313" key="12">
    <source>
        <dbReference type="Proteomes" id="UP000095300"/>
    </source>
</evidence>
<organism evidence="11 12">
    <name type="scientific">Stomoxys calcitrans</name>
    <name type="common">Stable fly</name>
    <name type="synonym">Conops calcitrans</name>
    <dbReference type="NCBI Taxonomy" id="35570"/>
    <lineage>
        <taxon>Eukaryota</taxon>
        <taxon>Metazoa</taxon>
        <taxon>Ecdysozoa</taxon>
        <taxon>Arthropoda</taxon>
        <taxon>Hexapoda</taxon>
        <taxon>Insecta</taxon>
        <taxon>Pterygota</taxon>
        <taxon>Neoptera</taxon>
        <taxon>Endopterygota</taxon>
        <taxon>Diptera</taxon>
        <taxon>Brachycera</taxon>
        <taxon>Muscomorpha</taxon>
        <taxon>Muscoidea</taxon>
        <taxon>Muscidae</taxon>
        <taxon>Stomoxys</taxon>
    </lineage>
</organism>
<dbReference type="VEuPathDB" id="VectorBase:SCAU002896"/>
<evidence type="ECO:0000256" key="7">
    <source>
        <dbReference type="ARBA" id="ARBA00023136"/>
    </source>
</evidence>
<dbReference type="AlphaFoldDB" id="A0A1I8NXF6"/>
<evidence type="ECO:0000256" key="6">
    <source>
        <dbReference type="ARBA" id="ARBA00022989"/>
    </source>
</evidence>
<feature type="transmembrane region" description="Helical" evidence="10">
    <location>
        <begin position="278"/>
        <end position="301"/>
    </location>
</feature>
<evidence type="ECO:0000256" key="1">
    <source>
        <dbReference type="ARBA" id="ARBA00004651"/>
    </source>
</evidence>
<protein>
    <recommendedName>
        <fullName evidence="10">Odorant receptor</fullName>
    </recommendedName>
</protein>
<keyword evidence="4 10" id="KW-0812">Transmembrane</keyword>